<feature type="compositionally biased region" description="Basic and acidic residues" evidence="1">
    <location>
        <begin position="876"/>
        <end position="899"/>
    </location>
</feature>
<dbReference type="Proteomes" id="UP000272025">
    <property type="component" value="Unassembled WGS sequence"/>
</dbReference>
<evidence type="ECO:0000313" key="3">
    <source>
        <dbReference type="Proteomes" id="UP000272025"/>
    </source>
</evidence>
<evidence type="ECO:0000256" key="1">
    <source>
        <dbReference type="SAM" id="MobiDB-lite"/>
    </source>
</evidence>
<evidence type="ECO:0000313" key="2">
    <source>
        <dbReference type="EMBL" id="ROT41916.1"/>
    </source>
</evidence>
<dbReference type="EMBL" id="ML119051">
    <property type="protein sequence ID" value="ROT41916.1"/>
    <property type="molecule type" value="Genomic_DNA"/>
</dbReference>
<dbReference type="AlphaFoldDB" id="A0A3N2Q5E0"/>
<feature type="region of interest" description="Disordered" evidence="1">
    <location>
        <begin position="864"/>
        <end position="899"/>
    </location>
</feature>
<reference evidence="2 3" key="1">
    <citation type="journal article" date="2018" name="Mol. Ecol.">
        <title>The obligate alkalophilic soda-lake fungus Sodiomyces alkalinus has shifted to a protein diet.</title>
        <authorList>
            <person name="Grum-Grzhimaylo A.A."/>
            <person name="Falkoski D.L."/>
            <person name="van den Heuvel J."/>
            <person name="Valero-Jimenez C.A."/>
            <person name="Min B."/>
            <person name="Choi I.G."/>
            <person name="Lipzen A."/>
            <person name="Daum C.G."/>
            <person name="Aanen D.K."/>
            <person name="Tsang A."/>
            <person name="Henrissat B."/>
            <person name="Bilanenko E.N."/>
            <person name="de Vries R.P."/>
            <person name="van Kan J.A.L."/>
            <person name="Grigoriev I.V."/>
            <person name="Debets A.J.M."/>
        </authorList>
    </citation>
    <scope>NUCLEOTIDE SEQUENCE [LARGE SCALE GENOMIC DNA]</scope>
    <source>
        <strain evidence="2 3">F11</strain>
    </source>
</reference>
<dbReference type="OrthoDB" id="3497519at2759"/>
<organism evidence="2 3">
    <name type="scientific">Sodiomyces alkalinus (strain CBS 110278 / VKM F-3762 / F11)</name>
    <name type="common">Alkaliphilic filamentous fungus</name>
    <dbReference type="NCBI Taxonomy" id="1314773"/>
    <lineage>
        <taxon>Eukaryota</taxon>
        <taxon>Fungi</taxon>
        <taxon>Dikarya</taxon>
        <taxon>Ascomycota</taxon>
        <taxon>Pezizomycotina</taxon>
        <taxon>Sordariomycetes</taxon>
        <taxon>Hypocreomycetidae</taxon>
        <taxon>Glomerellales</taxon>
        <taxon>Plectosphaerellaceae</taxon>
        <taxon>Sodiomyces</taxon>
    </lineage>
</organism>
<proteinExistence type="predicted"/>
<gene>
    <name evidence="2" type="ORF">SODALDRAFT_3173</name>
</gene>
<dbReference type="GeneID" id="39577815"/>
<accession>A0A3N2Q5E0</accession>
<dbReference type="STRING" id="1314773.A0A3N2Q5E0"/>
<feature type="region of interest" description="Disordered" evidence="1">
    <location>
        <begin position="103"/>
        <end position="219"/>
    </location>
</feature>
<dbReference type="RefSeq" id="XP_028469722.1">
    <property type="nucleotide sequence ID" value="XM_028609337.1"/>
</dbReference>
<feature type="region of interest" description="Disordered" evidence="1">
    <location>
        <begin position="1"/>
        <end position="41"/>
    </location>
</feature>
<name>A0A3N2Q5E0_SODAK</name>
<sequence>MELDYDWWRNNTEECPPASEQQTQDKDVLSHQPSAHAGFENDEGTYFKFRKEFACDRLDLDNIDPPIKKKKKFPEWRYIQYIPEWTDPAWQDPSLYESALINQKKHGEAGEKKSAKDGDKDEDKDKDKDEGKEKGKEKEKGEKKGDEGGKKGEGRPIRHIDILRAIRPAQLAKDAARNPTPFARRFGIHPERTDGRSQLSPTSDVRRQLPLPEGSNRPPMFVKATAALEQLKALAREHGRDPEELLQELTEPATFARLGKNDQFMVQFLQGIYDDYDWQSIIFGTLTTDEMMRDGIFTIDNQFPGPNIDVPLHKLVQRQRWQRLVAPGMSMPYPQYMYNIGGRKGVIDPGTDDFVWERLQPALRLVTKILNECLASNNQWRAFMNVFCRERINMERDTRPYGQIMKRPAWSFSTNKIDPDNLPGFTEEVAPYIDAMWETWITMHRSLIIMVKSAFHKEGYAQQPRTTDHIAGLMSFRPEYPPRTLNMSISADIIYPLLAKGYSVSEQVDCQFRFVNVFLHELAHSVTFSHMMWTLCPGPRSHGPFKARQPFKEDTMDNLERFGKAMWGEGEPFAEPYTEAFGDDLPVTEAGSWMERMLFGGSSWTTSSLGHSTRFLKQVPCGVVLYHYPYGYHYYAAWSALVEKDARKNVLASPPLSMDQYNTTVRSSQLQAFFNQKLLDRRSCQIWLLGPSPSHRAQRQGLPQGHQCVCGAHHCATWSIQIAPPRMVQCLGSDPDCQDICGDARGGDCGGVCDDREMAPRRGHDFFPGQGLRGPAYRDSHVCSRAENDPSGRRKLPAISRGTRHMAQRTVPQLCGRSGEVGMEGRPGFGGDPSTLVSHLGVFGRPFYGVLAGHPAPRQVYPGTSRLSVAQGPDQLDERSGYLPDVRERTVADERQHPR</sequence>
<protein>
    <submittedName>
        <fullName evidence="2">Uncharacterized protein</fullName>
    </submittedName>
</protein>
<feature type="compositionally biased region" description="Basic and acidic residues" evidence="1">
    <location>
        <begin position="105"/>
        <end position="164"/>
    </location>
</feature>
<keyword evidence="3" id="KW-1185">Reference proteome</keyword>